<evidence type="ECO:0000256" key="1">
    <source>
        <dbReference type="SAM" id="SignalP"/>
    </source>
</evidence>
<feature type="chain" id="PRO_5012357090" description="Secreted protein" evidence="1">
    <location>
        <begin position="22"/>
        <end position="98"/>
    </location>
</feature>
<feature type="signal peptide" evidence="1">
    <location>
        <begin position="1"/>
        <end position="21"/>
    </location>
</feature>
<protein>
    <recommendedName>
        <fullName evidence="4">Secreted protein</fullName>
    </recommendedName>
</protein>
<keyword evidence="1" id="KW-0732">Signal</keyword>
<comment type="caution">
    <text evidence="2">The sequence shown here is derived from an EMBL/GenBank/DDBJ whole genome shotgun (WGS) entry which is preliminary data.</text>
</comment>
<dbReference type="EMBL" id="NDFP01000009">
    <property type="protein sequence ID" value="PAL23991.1"/>
    <property type="molecule type" value="Genomic_DNA"/>
</dbReference>
<evidence type="ECO:0008006" key="4">
    <source>
        <dbReference type="Google" id="ProtNLM"/>
    </source>
</evidence>
<reference evidence="2 3" key="1">
    <citation type="submission" date="2017-04" db="EMBL/GenBank/DDBJ databases">
        <title>Kefir bacterial isolates.</title>
        <authorList>
            <person name="Kim Y."/>
            <person name="Blasche S."/>
            <person name="Patil K.R."/>
        </authorList>
    </citation>
    <scope>NUCLEOTIDE SEQUENCE [LARGE SCALE GENOMIC DNA]</scope>
    <source>
        <strain evidence="2 3">KR-2</strain>
    </source>
</reference>
<dbReference type="AlphaFoldDB" id="A0A270BHA9"/>
<proteinExistence type="predicted"/>
<gene>
    <name evidence="2" type="ORF">B9K05_09450</name>
</gene>
<accession>A0A270BHA9</accession>
<evidence type="ECO:0000313" key="3">
    <source>
        <dbReference type="Proteomes" id="UP000216033"/>
    </source>
</evidence>
<name>A0A270BHA9_9PROT</name>
<sequence length="98" mass="11843">MVIRIFFFAILYCVNISPVIAKNEENFPEDVTSFFHDADICQYLAGEWDSNIPQKRKNELSNEMNKTCSNIYKRQQYFKKKYIRNKLIMQELNSHEFY</sequence>
<dbReference type="Proteomes" id="UP000216033">
    <property type="component" value="Unassembled WGS sequence"/>
</dbReference>
<organism evidence="2 3">
    <name type="scientific">Acetobacter syzygii</name>
    <dbReference type="NCBI Taxonomy" id="146476"/>
    <lineage>
        <taxon>Bacteria</taxon>
        <taxon>Pseudomonadati</taxon>
        <taxon>Pseudomonadota</taxon>
        <taxon>Alphaproteobacteria</taxon>
        <taxon>Acetobacterales</taxon>
        <taxon>Acetobacteraceae</taxon>
        <taxon>Acetobacter</taxon>
    </lineage>
</organism>
<dbReference type="OrthoDB" id="7284504at2"/>
<evidence type="ECO:0000313" key="2">
    <source>
        <dbReference type="EMBL" id="PAL23991.1"/>
    </source>
</evidence>
<keyword evidence="3" id="KW-1185">Reference proteome</keyword>